<evidence type="ECO:0000313" key="1">
    <source>
        <dbReference type="Proteomes" id="UP000887579"/>
    </source>
</evidence>
<evidence type="ECO:0000313" key="2">
    <source>
        <dbReference type="WBParaSite" id="ES5_v2.g13620.t1"/>
    </source>
</evidence>
<dbReference type="WBParaSite" id="ES5_v2.g13620.t1">
    <property type="protein sequence ID" value="ES5_v2.g13620.t1"/>
    <property type="gene ID" value="ES5_v2.g13620"/>
</dbReference>
<reference evidence="2" key="1">
    <citation type="submission" date="2022-11" db="UniProtKB">
        <authorList>
            <consortium name="WormBaseParasite"/>
        </authorList>
    </citation>
    <scope>IDENTIFICATION</scope>
</reference>
<accession>A0AC34F9Z0</accession>
<proteinExistence type="predicted"/>
<protein>
    <submittedName>
        <fullName evidence="2">Uncharacterized protein</fullName>
    </submittedName>
</protein>
<dbReference type="Proteomes" id="UP000887579">
    <property type="component" value="Unplaced"/>
</dbReference>
<name>A0AC34F9Z0_9BILA</name>
<organism evidence="1 2">
    <name type="scientific">Panagrolaimus sp. ES5</name>
    <dbReference type="NCBI Taxonomy" id="591445"/>
    <lineage>
        <taxon>Eukaryota</taxon>
        <taxon>Metazoa</taxon>
        <taxon>Ecdysozoa</taxon>
        <taxon>Nematoda</taxon>
        <taxon>Chromadorea</taxon>
        <taxon>Rhabditida</taxon>
        <taxon>Tylenchina</taxon>
        <taxon>Panagrolaimomorpha</taxon>
        <taxon>Panagrolaimoidea</taxon>
        <taxon>Panagrolaimidae</taxon>
        <taxon>Panagrolaimus</taxon>
    </lineage>
</organism>
<sequence>MPSWNKVVFLAISFAILIQLMALVWSVLAFVLKDHRQIQMFILIGLSVIICYLLAIVITNFATNDIATFDNKEKIGVGYSYYITCGGFFFSFITILFGIVAAKSAKKSGNEYTEDVYHW</sequence>